<name>A0ABS5JGE7_9GAMM</name>
<comment type="caution">
    <text evidence="1">The sequence shown here is derived from an EMBL/GenBank/DDBJ whole genome shotgun (WGS) entry which is preliminary data.</text>
</comment>
<organism evidence="1 2">
    <name type="scientific">Nissabacter archeti</name>
    <dbReference type="NCBI Taxonomy" id="1917880"/>
    <lineage>
        <taxon>Bacteria</taxon>
        <taxon>Pseudomonadati</taxon>
        <taxon>Pseudomonadota</taxon>
        <taxon>Gammaproteobacteria</taxon>
        <taxon>Enterobacterales</taxon>
        <taxon>Yersiniaceae</taxon>
        <taxon>Nissabacter</taxon>
    </lineage>
</organism>
<dbReference type="EMBL" id="JAERKB010000005">
    <property type="protein sequence ID" value="MBS0969010.1"/>
    <property type="molecule type" value="Genomic_DNA"/>
</dbReference>
<evidence type="ECO:0000313" key="1">
    <source>
        <dbReference type="EMBL" id="MBS0969010.1"/>
    </source>
</evidence>
<proteinExistence type="predicted"/>
<evidence type="ECO:0000313" key="2">
    <source>
        <dbReference type="Proteomes" id="UP000680634"/>
    </source>
</evidence>
<reference evidence="2" key="2">
    <citation type="submission" date="2023-07" db="EMBL/GenBank/DDBJ databases">
        <title>Genome-inferred correspondence between phylogeny and metabolic traits in the wild Drosophila gut microbiome.</title>
        <authorList>
            <person name="Bueno E."/>
            <person name="Blow F."/>
            <person name="Douglas A.E."/>
        </authorList>
    </citation>
    <scope>NUCLEOTIDE SEQUENCE [LARGE SCALE GENOMIC DNA]</scope>
    <source>
        <strain evidence="2">JGM97</strain>
    </source>
</reference>
<dbReference type="Proteomes" id="UP000680634">
    <property type="component" value="Unassembled WGS sequence"/>
</dbReference>
<dbReference type="RefSeq" id="WP_101857972.1">
    <property type="nucleotide sequence ID" value="NZ_JAERKB010000005.1"/>
</dbReference>
<keyword evidence="2" id="KW-1185">Reference proteome</keyword>
<sequence>MLKQQRLRQALLEQVPVLKKNPDMLTLTPGEMQIVSTLAPSLCFEYRYPLLVSISELSALTASATLDNVTVVILAWLRENQPDLLNSAEKRETDFTCRRADSGELCTLLFTLRLTERVLVTEQDGAAQVTHLPEPPPPQDVAAPHEVYLDGELISSWTE</sequence>
<dbReference type="Pfam" id="PF06891">
    <property type="entry name" value="P2_Phage_GpR"/>
    <property type="match status" value="1"/>
</dbReference>
<accession>A0ABS5JGE7</accession>
<reference evidence="1 2" key="1">
    <citation type="submission" date="2020-12" db="EMBL/GenBank/DDBJ databases">
        <authorList>
            <person name="Mcmullen J.G."/>
        </authorList>
    </citation>
    <scope>NUCLEOTIDE SEQUENCE [LARGE SCALE GENOMIC DNA]</scope>
    <source>
        <strain evidence="1 2">JGM97</strain>
    </source>
</reference>
<dbReference type="InterPro" id="IPR009678">
    <property type="entry name" value="Phage_tail_completion_R"/>
</dbReference>
<gene>
    <name evidence="1" type="ORF">JK232_08885</name>
</gene>
<protein>
    <submittedName>
        <fullName evidence="1">Phage tail protein</fullName>
    </submittedName>
</protein>